<proteinExistence type="predicted"/>
<feature type="compositionally biased region" description="Polar residues" evidence="1">
    <location>
        <begin position="51"/>
        <end position="70"/>
    </location>
</feature>
<protein>
    <recommendedName>
        <fullName evidence="4">Flagellar hook-length control protein FliK</fullName>
    </recommendedName>
</protein>
<feature type="compositionally biased region" description="Low complexity" evidence="1">
    <location>
        <begin position="71"/>
        <end position="83"/>
    </location>
</feature>
<evidence type="ECO:0000313" key="2">
    <source>
        <dbReference type="EMBL" id="QEM83799.1"/>
    </source>
</evidence>
<reference evidence="2" key="1">
    <citation type="submission" date="2021-02" db="EMBL/GenBank/DDBJ databases">
        <title>Strain Y2R2, a novel species of the genus Halomonas.</title>
        <authorList>
            <person name="Huang H."/>
        </authorList>
    </citation>
    <scope>NUCLEOTIDE SEQUENCE</scope>
    <source>
        <strain evidence="2">Y2R2</strain>
    </source>
</reference>
<dbReference type="AlphaFoldDB" id="A0A5C1NPR5"/>
<dbReference type="RefSeq" id="WP_149286919.1">
    <property type="nucleotide sequence ID" value="NZ_CP038437.2"/>
</dbReference>
<name>A0A5C1NPR5_9GAMM</name>
<organism evidence="2 3">
    <name type="scientific">Halomonas binhaiensis</name>
    <dbReference type="NCBI Taxonomy" id="2562282"/>
    <lineage>
        <taxon>Bacteria</taxon>
        <taxon>Pseudomonadati</taxon>
        <taxon>Pseudomonadota</taxon>
        <taxon>Gammaproteobacteria</taxon>
        <taxon>Oceanospirillales</taxon>
        <taxon>Halomonadaceae</taxon>
        <taxon>Halomonas</taxon>
    </lineage>
</organism>
<evidence type="ECO:0008006" key="4">
    <source>
        <dbReference type="Google" id="ProtNLM"/>
    </source>
</evidence>
<feature type="region of interest" description="Disordered" evidence="1">
    <location>
        <begin position="25"/>
        <end position="93"/>
    </location>
</feature>
<gene>
    <name evidence="2" type="ORF">E4T21_21165</name>
</gene>
<evidence type="ECO:0000313" key="3">
    <source>
        <dbReference type="Proteomes" id="UP000324285"/>
    </source>
</evidence>
<dbReference type="OrthoDB" id="5296742at2"/>
<evidence type="ECO:0000256" key="1">
    <source>
        <dbReference type="SAM" id="MobiDB-lite"/>
    </source>
</evidence>
<dbReference type="KEGG" id="hbh:E4T21_21165"/>
<dbReference type="EMBL" id="CP038437">
    <property type="protein sequence ID" value="QEM83799.1"/>
    <property type="molecule type" value="Genomic_DNA"/>
</dbReference>
<keyword evidence="3" id="KW-1185">Reference proteome</keyword>
<sequence>MSGLTPLIDTLLHQVLGKRVDVPATRAPHAPVTPVDPSRFTRPAHSDSRLQGETASTSVGAHATKQTTGNPSRPAASASLARSGEPANASAVPHLSKSAWRIAELLQRFPAMPSRLAPSRPLLDTMPMRLSTSQTPGTNAPPSDEHANIVHELSGRLNGSVRDSGLFYEAHLARWFKGDMDITQLTREPHNHLPSPTTNVLEALMRHQLEMLVTPQLRWEGEAWLGMFMTLLMQPAAWQCPDHDNPSVTKEDDAGRENAWDTQLHLDLNTLGCISAHLCMTKSHLDIALTNFDEARRPYLEHHKAALEARLRGHGLEHVQVTLSSPAEDGGPHHGTP</sequence>
<dbReference type="Proteomes" id="UP000324285">
    <property type="component" value="Chromosome"/>
</dbReference>
<accession>A0A5C1NPR5</accession>